<dbReference type="InterPro" id="IPR040075">
    <property type="entry name" value="GST_N_Theta"/>
</dbReference>
<comment type="subcellular location">
    <subcellularLocation>
        <location evidence="1">Cytoplasm</location>
    </subcellularLocation>
</comment>
<dbReference type="InterPro" id="IPR004045">
    <property type="entry name" value="Glutathione_S-Trfase_N"/>
</dbReference>
<dbReference type="Gene3D" id="3.40.30.10">
    <property type="entry name" value="Glutaredoxin"/>
    <property type="match status" value="1"/>
</dbReference>
<protein>
    <recommendedName>
        <fullName evidence="4">glutathione transferase</fullName>
        <ecNumber evidence="4">2.5.1.18</ecNumber>
    </recommendedName>
</protein>
<sequence>MAKSLKLYYDLMSQPSRVLWILLEKSKIPYERCLVNLGKGEHLTEQFKEINRFQKVPCIVDSQIKLAESVAIVRYLAREYQLPEHWYPTDSRRQARVDEYLEWQHHNTRATCATYFQYVWLRPRMMGSTVDPKRAEQYKSQMDSCLDFIEREFLGHGSPFIVGDQISIADLVAACEMEQPKMAGYDPCAGRPNLTQWMERVRNATNPYYDQAHKLVYKIMPDSVPKPKL</sequence>
<dbReference type="KEGG" id="aali:118456197"/>
<dbReference type="STRING" id="7167.A0A182FZX4"/>
<reference evidence="8 9" key="1">
    <citation type="journal article" date="2017" name="G3 (Bethesda)">
        <title>The Physical Genome Mapping of Anopheles albimanus Corrected Scaffold Misassemblies and Identified Interarm Rearrangements in Genus Anopheles.</title>
        <authorList>
            <person name="Artemov G.N."/>
            <person name="Peery A.N."/>
            <person name="Jiang X."/>
            <person name="Tu Z."/>
            <person name="Stegniy V.N."/>
            <person name="Sharakhova M.V."/>
            <person name="Sharakhov I.V."/>
        </authorList>
    </citation>
    <scope>NUCLEOTIDE SEQUENCE [LARGE SCALE GENOMIC DNA]</scope>
    <source>
        <strain evidence="8 9">ALBI9_A</strain>
    </source>
</reference>
<dbReference type="InterPro" id="IPR010987">
    <property type="entry name" value="Glutathione-S-Trfase_C-like"/>
</dbReference>
<dbReference type="OrthoDB" id="422574at2759"/>
<dbReference type="SFLD" id="SFLDS00019">
    <property type="entry name" value="Glutathione_Transferase_(cytos"/>
    <property type="match status" value="1"/>
</dbReference>
<dbReference type="SFLD" id="SFLDG00358">
    <property type="entry name" value="Main_(cytGST)"/>
    <property type="match status" value="1"/>
</dbReference>
<dbReference type="PANTHER" id="PTHR43917:SF8">
    <property type="entry name" value="GH16740P-RELATED"/>
    <property type="match status" value="1"/>
</dbReference>
<dbReference type="RefSeq" id="XP_035772655.1">
    <property type="nucleotide sequence ID" value="XM_035916762.1"/>
</dbReference>
<evidence type="ECO:0000256" key="3">
    <source>
        <dbReference type="ARBA" id="ARBA00011738"/>
    </source>
</evidence>
<dbReference type="GO" id="GO:0005737">
    <property type="term" value="C:cytoplasm"/>
    <property type="evidence" value="ECO:0007669"/>
    <property type="project" value="UniProtKB-SubCell"/>
</dbReference>
<dbReference type="CDD" id="cd03183">
    <property type="entry name" value="GST_C_Theta"/>
    <property type="match status" value="1"/>
</dbReference>
<evidence type="ECO:0000313" key="8">
    <source>
        <dbReference type="EnsemblMetazoa" id="AALB015556-PA"/>
    </source>
</evidence>
<dbReference type="GeneID" id="118456197"/>
<evidence type="ECO:0000256" key="4">
    <source>
        <dbReference type="ARBA" id="ARBA00012452"/>
    </source>
</evidence>
<dbReference type="VEuPathDB" id="VectorBase:AALB20_027113"/>
<dbReference type="InterPro" id="IPR036282">
    <property type="entry name" value="Glutathione-S-Trfase_C_sf"/>
</dbReference>
<reference evidence="8" key="2">
    <citation type="submission" date="2022-08" db="UniProtKB">
        <authorList>
            <consortium name="EnsemblMetazoa"/>
        </authorList>
    </citation>
    <scope>IDENTIFICATION</scope>
    <source>
        <strain evidence="8">STECLA/ALBI9_A</strain>
    </source>
</reference>
<dbReference type="GO" id="GO:0006749">
    <property type="term" value="P:glutathione metabolic process"/>
    <property type="evidence" value="ECO:0007669"/>
    <property type="project" value="TreeGrafter"/>
</dbReference>
<dbReference type="EnsemblMetazoa" id="AALB015556-RA">
    <property type="protein sequence ID" value="AALB015556-PA"/>
    <property type="gene ID" value="AALB015556"/>
</dbReference>
<dbReference type="FunFam" id="3.40.30.10:FF:000227">
    <property type="entry name" value="glutathione S-transferase theta-1"/>
    <property type="match status" value="1"/>
</dbReference>
<evidence type="ECO:0000256" key="2">
    <source>
        <dbReference type="ARBA" id="ARBA00009899"/>
    </source>
</evidence>
<comment type="subunit">
    <text evidence="3">Homodimer.</text>
</comment>
<dbReference type="InterPro" id="IPR040079">
    <property type="entry name" value="Glutathione_S-Trfase"/>
</dbReference>
<dbReference type="Pfam" id="PF02798">
    <property type="entry name" value="GST_N"/>
    <property type="match status" value="1"/>
</dbReference>
<dbReference type="PANTHER" id="PTHR43917">
    <property type="match status" value="1"/>
</dbReference>
<dbReference type="SUPFAM" id="SSF52833">
    <property type="entry name" value="Thioredoxin-like"/>
    <property type="match status" value="1"/>
</dbReference>
<dbReference type="GO" id="GO:0004364">
    <property type="term" value="F:glutathione transferase activity"/>
    <property type="evidence" value="ECO:0007669"/>
    <property type="project" value="UniProtKB-EC"/>
</dbReference>
<name>A0A182FZX4_ANOAL</name>
<dbReference type="InterPro" id="IPR040077">
    <property type="entry name" value="GST_C_Theta"/>
</dbReference>
<comment type="similarity">
    <text evidence="2">Belongs to the GST superfamily. Theta family.</text>
</comment>
<dbReference type="Pfam" id="PF00043">
    <property type="entry name" value="GST_C"/>
    <property type="match status" value="1"/>
</dbReference>
<dbReference type="SFLD" id="SFLDG01153">
    <property type="entry name" value="Main.4:_Theta-like"/>
    <property type="match status" value="1"/>
</dbReference>
<keyword evidence="6" id="KW-0808">Transferase</keyword>
<dbReference type="InterPro" id="IPR051369">
    <property type="entry name" value="GST_Theta"/>
</dbReference>
<dbReference type="InterPro" id="IPR004046">
    <property type="entry name" value="GST_C"/>
</dbReference>
<dbReference type="PROSITE" id="PS50405">
    <property type="entry name" value="GST_CTER"/>
    <property type="match status" value="1"/>
</dbReference>
<organism evidence="8 9">
    <name type="scientific">Anopheles albimanus</name>
    <name type="common">New world malaria mosquito</name>
    <dbReference type="NCBI Taxonomy" id="7167"/>
    <lineage>
        <taxon>Eukaryota</taxon>
        <taxon>Metazoa</taxon>
        <taxon>Ecdysozoa</taxon>
        <taxon>Arthropoda</taxon>
        <taxon>Hexapoda</taxon>
        <taxon>Insecta</taxon>
        <taxon>Pterygota</taxon>
        <taxon>Neoptera</taxon>
        <taxon>Endopterygota</taxon>
        <taxon>Diptera</taxon>
        <taxon>Nematocera</taxon>
        <taxon>Culicoidea</taxon>
        <taxon>Culicidae</taxon>
        <taxon>Anophelinae</taxon>
        <taxon>Anopheles</taxon>
    </lineage>
</organism>
<proteinExistence type="inferred from homology"/>
<dbReference type="AlphaFoldDB" id="A0A182FZX4"/>
<dbReference type="EC" id="2.5.1.18" evidence="4"/>
<keyword evidence="5" id="KW-0963">Cytoplasm</keyword>
<evidence type="ECO:0000256" key="5">
    <source>
        <dbReference type="ARBA" id="ARBA00022490"/>
    </source>
</evidence>
<dbReference type="Proteomes" id="UP000069272">
    <property type="component" value="Chromosome X"/>
</dbReference>
<evidence type="ECO:0000313" key="9">
    <source>
        <dbReference type="Proteomes" id="UP000069272"/>
    </source>
</evidence>
<dbReference type="VEuPathDB" id="VectorBase:AALB015556"/>
<accession>A0A182FZX4</accession>
<evidence type="ECO:0000256" key="6">
    <source>
        <dbReference type="ARBA" id="ARBA00022679"/>
    </source>
</evidence>
<dbReference type="FunFam" id="1.20.1050.10:FF:000008">
    <property type="entry name" value="Glutathione S-transferase theta-1"/>
    <property type="match status" value="1"/>
</dbReference>
<comment type="catalytic activity">
    <reaction evidence="7">
        <text>RX + glutathione = an S-substituted glutathione + a halide anion + H(+)</text>
        <dbReference type="Rhea" id="RHEA:16437"/>
        <dbReference type="ChEBI" id="CHEBI:15378"/>
        <dbReference type="ChEBI" id="CHEBI:16042"/>
        <dbReference type="ChEBI" id="CHEBI:17792"/>
        <dbReference type="ChEBI" id="CHEBI:57925"/>
        <dbReference type="ChEBI" id="CHEBI:90779"/>
        <dbReference type="EC" id="2.5.1.18"/>
    </reaction>
</comment>
<keyword evidence="9" id="KW-1185">Reference proteome</keyword>
<dbReference type="SUPFAM" id="SSF47616">
    <property type="entry name" value="GST C-terminal domain-like"/>
    <property type="match status" value="1"/>
</dbReference>
<dbReference type="CDD" id="cd03050">
    <property type="entry name" value="GST_N_Theta"/>
    <property type="match status" value="1"/>
</dbReference>
<evidence type="ECO:0000256" key="1">
    <source>
        <dbReference type="ARBA" id="ARBA00004496"/>
    </source>
</evidence>
<evidence type="ECO:0000256" key="7">
    <source>
        <dbReference type="ARBA" id="ARBA00047960"/>
    </source>
</evidence>
<dbReference type="PROSITE" id="PS50404">
    <property type="entry name" value="GST_NTER"/>
    <property type="match status" value="1"/>
</dbReference>
<dbReference type="InterPro" id="IPR036249">
    <property type="entry name" value="Thioredoxin-like_sf"/>
</dbReference>
<dbReference type="Gene3D" id="1.20.1050.10">
    <property type="match status" value="1"/>
</dbReference>